<sequence length="550" mass="61597">MAPPKKGAIFLGAAMIDLNIKLSDIGSPIVPTDTGIRIGASYVDFYIHRMIVGAVYFNDRRILVIARELAIADGYDGLPITVHNNISDKAMDELNNNSRRTALAALVIEINRDYRYPHVNIYNNHNPQSFLYFCVQDREINGSWNLMKIARRVNRNIVCDEFLSKWITLQPQQYNNTTMFKNIYRTTINTDTLITADRVRIAELDCRDSTYPRRLQREDRAKEILFEILTECLTQRPLAEGKTAAEVSGGLDSSVVALAASAVLTSTIAASVNITTDKNNQTSRQRLVADTLALNHVNVSIWDHLPFARSGARFCTQDTSYLAESFFEAFYHLTAILRRRGVDTILTGMGGDEAFPLFAGEADTSSGVKPIVRPSFIEPKAYLLAALPYVTRSFISSYHGSCAHSVTNRAERFMNQGIWSVNPFAEPAMIQFGSSLPYAQRSRRSILSDILSGNNMPEFLDHKPTSFEPTLKVVAREVEGILSSVWKNSICAQRGLINTSCMRKIYDELISEDGSSDEELAYFAHILFFLQAELFLRVCESSGIKLVYSG</sequence>
<dbReference type="InterPro" id="IPR014729">
    <property type="entry name" value="Rossmann-like_a/b/a_fold"/>
</dbReference>
<dbReference type="AlphaFoldDB" id="A0A6A7Y2W2"/>
<name>A0A6A7Y2W2_9HYPH</name>
<feature type="domain" description="Asparagine synthetase" evidence="1">
    <location>
        <begin position="228"/>
        <end position="355"/>
    </location>
</feature>
<gene>
    <name evidence="2" type="ORF">F0357_10610</name>
</gene>
<dbReference type="RefSeq" id="WP_153480911.1">
    <property type="nucleotide sequence ID" value="NZ_VWNA01000001.1"/>
</dbReference>
<keyword evidence="3" id="KW-1185">Reference proteome</keyword>
<dbReference type="InterPro" id="IPR001962">
    <property type="entry name" value="Asn_synthase"/>
</dbReference>
<dbReference type="GO" id="GO:0004066">
    <property type="term" value="F:asparagine synthase (glutamine-hydrolyzing) activity"/>
    <property type="evidence" value="ECO:0007669"/>
    <property type="project" value="InterPro"/>
</dbReference>
<dbReference type="SUPFAM" id="SSF52402">
    <property type="entry name" value="Adenine nucleotide alpha hydrolases-like"/>
    <property type="match status" value="1"/>
</dbReference>
<accession>A0A6A7Y2W2</accession>
<comment type="caution">
    <text evidence="2">The sequence shown here is derived from an EMBL/GenBank/DDBJ whole genome shotgun (WGS) entry which is preliminary data.</text>
</comment>
<evidence type="ECO:0000313" key="3">
    <source>
        <dbReference type="Proteomes" id="UP000332515"/>
    </source>
</evidence>
<organism evidence="2 3">
    <name type="scientific">Segnochrobactrum spirostomi</name>
    <dbReference type="NCBI Taxonomy" id="2608987"/>
    <lineage>
        <taxon>Bacteria</taxon>
        <taxon>Pseudomonadati</taxon>
        <taxon>Pseudomonadota</taxon>
        <taxon>Alphaproteobacteria</taxon>
        <taxon>Hyphomicrobiales</taxon>
        <taxon>Segnochrobactraceae</taxon>
        <taxon>Segnochrobactrum</taxon>
    </lineage>
</organism>
<dbReference type="Gene3D" id="3.40.50.620">
    <property type="entry name" value="HUPs"/>
    <property type="match status" value="1"/>
</dbReference>
<dbReference type="GO" id="GO:0006529">
    <property type="term" value="P:asparagine biosynthetic process"/>
    <property type="evidence" value="ECO:0007669"/>
    <property type="project" value="InterPro"/>
</dbReference>
<dbReference type="EMBL" id="VWNA01000001">
    <property type="protein sequence ID" value="MQT13086.1"/>
    <property type="molecule type" value="Genomic_DNA"/>
</dbReference>
<evidence type="ECO:0000259" key="1">
    <source>
        <dbReference type="Pfam" id="PF00733"/>
    </source>
</evidence>
<dbReference type="Pfam" id="PF00733">
    <property type="entry name" value="Asn_synthase"/>
    <property type="match status" value="1"/>
</dbReference>
<protein>
    <recommendedName>
        <fullName evidence="1">Asparagine synthetase domain-containing protein</fullName>
    </recommendedName>
</protein>
<reference evidence="2 3" key="1">
    <citation type="submission" date="2019-09" db="EMBL/GenBank/DDBJ databases">
        <title>Segnochrobactrum spirostomi gen. nov., sp. nov., isolated from the ciliate Spirostomum cf. yagiui and description of a novel family, Segnochrobactraceae fam. nov. within the order Rhizobiales of the class Alphaproteobacteria.</title>
        <authorList>
            <person name="Akter S."/>
            <person name="Shazib S.U.A."/>
            <person name="Shin M.K."/>
        </authorList>
    </citation>
    <scope>NUCLEOTIDE SEQUENCE [LARGE SCALE GENOMIC DNA]</scope>
    <source>
        <strain evidence="2 3">Sp-1</strain>
    </source>
</reference>
<dbReference type="Proteomes" id="UP000332515">
    <property type="component" value="Unassembled WGS sequence"/>
</dbReference>
<proteinExistence type="predicted"/>
<evidence type="ECO:0000313" key="2">
    <source>
        <dbReference type="EMBL" id="MQT13086.1"/>
    </source>
</evidence>